<dbReference type="Pfam" id="PF20845">
    <property type="entry name" value="Pcf11_helical"/>
    <property type="match status" value="1"/>
</dbReference>
<dbReference type="GO" id="GO:0006369">
    <property type="term" value="P:termination of RNA polymerase II transcription"/>
    <property type="evidence" value="ECO:0007669"/>
    <property type="project" value="InterPro"/>
</dbReference>
<sequence>MGEDIVTKYSSSLAELKMNSKPLINLLTMMAEDYIRHAPSIVQVIERHLTTVRPEIKLPVLYLIDSIIKNVKKDYVELFTQNIVSTFCGVFEKVDEKTRGLLWKLRGTWSDYFPTKKLYAIDVRCHQLDPKWPIMAQAPSSASIHVNPRFLNRGKAAAALINPEHIIAQTTASAAVAPVTAPDDSVMEVQMRAQLLAKQKELLELQTRKVELELLQTKLQMEEKARRQKEEETAKQIDMAVKQEQVLVGMAELAKNKTERIQQKLSSMHMPSSSVASASSSIKGSPSSSKGRASSSDAESHSTFPSKLTKSSNETSASSVDNSPSKKSKSSRDRDRRDRGKNDKSKETRHELKDKESRHRHRDKDRHADSKD</sequence>
<dbReference type="GO" id="GO:0000993">
    <property type="term" value="F:RNA polymerase II complex binding"/>
    <property type="evidence" value="ECO:0007669"/>
    <property type="project" value="InterPro"/>
</dbReference>
<dbReference type="OrthoDB" id="343582at2759"/>
<evidence type="ECO:0000256" key="1">
    <source>
        <dbReference type="SAM" id="MobiDB-lite"/>
    </source>
</evidence>
<dbReference type="SUPFAM" id="SSF48464">
    <property type="entry name" value="ENTH/VHS domain"/>
    <property type="match status" value="1"/>
</dbReference>
<protein>
    <submittedName>
        <fullName evidence="3">Pre-mRNA cleavage complex 2 protein Pcf11</fullName>
    </submittedName>
</protein>
<dbReference type="AlphaFoldDB" id="A0A1D2N4E4"/>
<dbReference type="InterPro" id="IPR047415">
    <property type="entry name" value="Pcf11_CID"/>
</dbReference>
<dbReference type="GO" id="GO:0031124">
    <property type="term" value="P:mRNA 3'-end processing"/>
    <property type="evidence" value="ECO:0007669"/>
    <property type="project" value="InterPro"/>
</dbReference>
<dbReference type="PANTHER" id="PTHR15921:SF3">
    <property type="entry name" value="PRE-MRNA CLEAVAGE COMPLEX 2 PROTEIN PCF11"/>
    <property type="match status" value="1"/>
</dbReference>
<evidence type="ECO:0000313" key="4">
    <source>
        <dbReference type="Proteomes" id="UP000094527"/>
    </source>
</evidence>
<reference evidence="3 4" key="1">
    <citation type="journal article" date="2016" name="Genome Biol. Evol.">
        <title>Gene Family Evolution Reflects Adaptation to Soil Environmental Stressors in the Genome of the Collembolan Orchesella cincta.</title>
        <authorList>
            <person name="Faddeeva-Vakhrusheva A."/>
            <person name="Derks M.F."/>
            <person name="Anvar S.Y."/>
            <person name="Agamennone V."/>
            <person name="Suring W."/>
            <person name="Smit S."/>
            <person name="van Straalen N.M."/>
            <person name="Roelofs D."/>
        </authorList>
    </citation>
    <scope>NUCLEOTIDE SEQUENCE [LARGE SCALE GENOMIC DNA]</scope>
    <source>
        <tissue evidence="3">Mixed pool</tissue>
    </source>
</reference>
<dbReference type="InterPro" id="IPR048830">
    <property type="entry name" value="PCF11_helical"/>
</dbReference>
<dbReference type="CDD" id="cd16982">
    <property type="entry name" value="CID_Pcf11"/>
    <property type="match status" value="1"/>
</dbReference>
<feature type="compositionally biased region" description="Polar residues" evidence="1">
    <location>
        <begin position="301"/>
        <end position="315"/>
    </location>
</feature>
<feature type="compositionally biased region" description="Basic and acidic residues" evidence="1">
    <location>
        <begin position="330"/>
        <end position="357"/>
    </location>
</feature>
<dbReference type="InterPro" id="IPR006569">
    <property type="entry name" value="CID_dom"/>
</dbReference>
<keyword evidence="4" id="KW-1185">Reference proteome</keyword>
<gene>
    <name evidence="3" type="ORF">Ocin01_06540</name>
</gene>
<feature type="domain" description="CID" evidence="2">
    <location>
        <begin position="1"/>
        <end position="129"/>
    </location>
</feature>
<evidence type="ECO:0000313" key="3">
    <source>
        <dbReference type="EMBL" id="ODN00139.1"/>
    </source>
</evidence>
<accession>A0A1D2N4E4</accession>
<dbReference type="PROSITE" id="PS51391">
    <property type="entry name" value="CID"/>
    <property type="match status" value="1"/>
</dbReference>
<dbReference type="GO" id="GO:0005849">
    <property type="term" value="C:mRNA cleavage factor complex"/>
    <property type="evidence" value="ECO:0007669"/>
    <property type="project" value="TreeGrafter"/>
</dbReference>
<dbReference type="InterPro" id="IPR008942">
    <property type="entry name" value="ENTH_VHS"/>
</dbReference>
<dbReference type="SMART" id="SM00582">
    <property type="entry name" value="RPR"/>
    <property type="match status" value="1"/>
</dbReference>
<dbReference type="Gene3D" id="1.25.40.90">
    <property type="match status" value="1"/>
</dbReference>
<dbReference type="GO" id="GO:0005737">
    <property type="term" value="C:cytoplasm"/>
    <property type="evidence" value="ECO:0007669"/>
    <property type="project" value="TreeGrafter"/>
</dbReference>
<feature type="compositionally biased region" description="Low complexity" evidence="1">
    <location>
        <begin position="266"/>
        <end position="297"/>
    </location>
</feature>
<organism evidence="3 4">
    <name type="scientific">Orchesella cincta</name>
    <name type="common">Springtail</name>
    <name type="synonym">Podura cincta</name>
    <dbReference type="NCBI Taxonomy" id="48709"/>
    <lineage>
        <taxon>Eukaryota</taxon>
        <taxon>Metazoa</taxon>
        <taxon>Ecdysozoa</taxon>
        <taxon>Arthropoda</taxon>
        <taxon>Hexapoda</taxon>
        <taxon>Collembola</taxon>
        <taxon>Entomobryomorpha</taxon>
        <taxon>Entomobryoidea</taxon>
        <taxon>Orchesellidae</taxon>
        <taxon>Orchesellinae</taxon>
        <taxon>Orchesella</taxon>
    </lineage>
</organism>
<feature type="region of interest" description="Disordered" evidence="1">
    <location>
        <begin position="260"/>
        <end position="372"/>
    </location>
</feature>
<dbReference type="Proteomes" id="UP000094527">
    <property type="component" value="Unassembled WGS sequence"/>
</dbReference>
<evidence type="ECO:0000259" key="2">
    <source>
        <dbReference type="PROSITE" id="PS51391"/>
    </source>
</evidence>
<feature type="non-terminal residue" evidence="3">
    <location>
        <position position="372"/>
    </location>
</feature>
<feature type="compositionally biased region" description="Low complexity" evidence="1">
    <location>
        <begin position="316"/>
        <end position="325"/>
    </location>
</feature>
<comment type="caution">
    <text evidence="3">The sequence shown here is derived from an EMBL/GenBank/DDBJ whole genome shotgun (WGS) entry which is preliminary data.</text>
</comment>
<dbReference type="Pfam" id="PF04818">
    <property type="entry name" value="CID"/>
    <property type="match status" value="1"/>
</dbReference>
<dbReference type="EMBL" id="LJIJ01000230">
    <property type="protein sequence ID" value="ODN00139.1"/>
    <property type="molecule type" value="Genomic_DNA"/>
</dbReference>
<proteinExistence type="predicted"/>
<name>A0A1D2N4E4_ORCCI</name>
<dbReference type="PANTHER" id="PTHR15921">
    <property type="entry name" value="PRE-MRNA CLEAVAGE COMPLEX II"/>
    <property type="match status" value="1"/>
</dbReference>
<dbReference type="STRING" id="48709.A0A1D2N4E4"/>
<dbReference type="GO" id="GO:0003729">
    <property type="term" value="F:mRNA binding"/>
    <property type="evidence" value="ECO:0007669"/>
    <property type="project" value="InterPro"/>
</dbReference>
<dbReference type="InterPro" id="IPR045154">
    <property type="entry name" value="PCF11-like"/>
</dbReference>